<dbReference type="GO" id="GO:0004521">
    <property type="term" value="F:RNA endonuclease activity"/>
    <property type="evidence" value="ECO:0007669"/>
    <property type="project" value="TreeGrafter"/>
</dbReference>
<dbReference type="RefSeq" id="WP_206293159.1">
    <property type="nucleotide sequence ID" value="NZ_CP063458.1"/>
</dbReference>
<dbReference type="Pfam" id="PF10996">
    <property type="entry name" value="Beta-Casp"/>
    <property type="match status" value="1"/>
</dbReference>
<dbReference type="InterPro" id="IPR022712">
    <property type="entry name" value="Beta_Casp"/>
</dbReference>
<dbReference type="Pfam" id="PF16661">
    <property type="entry name" value="Lactamase_B_6"/>
    <property type="match status" value="1"/>
</dbReference>
<dbReference type="CDD" id="cd16295">
    <property type="entry name" value="TTHA0252-CPSF-like_MBL-fold"/>
    <property type="match status" value="1"/>
</dbReference>
<name>A0A7M2WX30_9BACT</name>
<dbReference type="InterPro" id="IPR011108">
    <property type="entry name" value="RMMBL"/>
</dbReference>
<dbReference type="SMART" id="SM00849">
    <property type="entry name" value="Lactamase_B"/>
    <property type="match status" value="1"/>
</dbReference>
<evidence type="ECO:0000259" key="3">
    <source>
        <dbReference type="SMART" id="SM01027"/>
    </source>
</evidence>
<dbReference type="AlphaFoldDB" id="A0A7M2WX30"/>
<keyword evidence="1" id="KW-0378">Hydrolase</keyword>
<keyword evidence="5" id="KW-1185">Reference proteome</keyword>
<accession>A0A7M2WX30</accession>
<dbReference type="PANTHER" id="PTHR11203">
    <property type="entry name" value="CLEAVAGE AND POLYADENYLATION SPECIFICITY FACTOR FAMILY MEMBER"/>
    <property type="match status" value="1"/>
</dbReference>
<organism evidence="4 5">
    <name type="scientific">Humisphaera borealis</name>
    <dbReference type="NCBI Taxonomy" id="2807512"/>
    <lineage>
        <taxon>Bacteria</taxon>
        <taxon>Pseudomonadati</taxon>
        <taxon>Planctomycetota</taxon>
        <taxon>Phycisphaerae</taxon>
        <taxon>Tepidisphaerales</taxon>
        <taxon>Tepidisphaeraceae</taxon>
        <taxon>Humisphaera</taxon>
    </lineage>
</organism>
<evidence type="ECO:0000313" key="4">
    <source>
        <dbReference type="EMBL" id="QOV90088.1"/>
    </source>
</evidence>
<dbReference type="SUPFAM" id="SSF56281">
    <property type="entry name" value="Metallo-hydrolase/oxidoreductase"/>
    <property type="match status" value="1"/>
</dbReference>
<evidence type="ECO:0000256" key="1">
    <source>
        <dbReference type="ARBA" id="ARBA00022801"/>
    </source>
</evidence>
<dbReference type="KEGG" id="hbs:IPV69_01570"/>
<dbReference type="EMBL" id="CP063458">
    <property type="protein sequence ID" value="QOV90088.1"/>
    <property type="molecule type" value="Genomic_DNA"/>
</dbReference>
<dbReference type="PANTHER" id="PTHR11203:SF37">
    <property type="entry name" value="INTEGRATOR COMPLEX SUBUNIT 11"/>
    <property type="match status" value="1"/>
</dbReference>
<dbReference type="Pfam" id="PF07521">
    <property type="entry name" value="RMMBL"/>
    <property type="match status" value="1"/>
</dbReference>
<dbReference type="Gene3D" id="3.60.15.10">
    <property type="entry name" value="Ribonuclease Z/Hydroxyacylglutathione hydrolase-like"/>
    <property type="match status" value="1"/>
</dbReference>
<gene>
    <name evidence="4" type="ORF">IPV69_01570</name>
</gene>
<reference evidence="4 5" key="1">
    <citation type="submission" date="2020-10" db="EMBL/GenBank/DDBJ databases">
        <title>Wide distribution of Phycisphaera-like planctomycetes from WD2101 soil group in peatlands and genome analysis of the first cultivated representative.</title>
        <authorList>
            <person name="Dedysh S.N."/>
            <person name="Beletsky A.V."/>
            <person name="Ivanova A."/>
            <person name="Kulichevskaya I.S."/>
            <person name="Suzina N.E."/>
            <person name="Philippov D.A."/>
            <person name="Rakitin A.L."/>
            <person name="Mardanov A.V."/>
            <person name="Ravin N.V."/>
        </authorList>
    </citation>
    <scope>NUCLEOTIDE SEQUENCE [LARGE SCALE GENOMIC DNA]</scope>
    <source>
        <strain evidence="4 5">M1803</strain>
    </source>
</reference>
<dbReference type="InterPro" id="IPR036866">
    <property type="entry name" value="RibonucZ/Hydroxyglut_hydro"/>
</dbReference>
<protein>
    <submittedName>
        <fullName evidence="4">MBL fold metallo-hydrolase</fullName>
    </submittedName>
</protein>
<dbReference type="InterPro" id="IPR001279">
    <property type="entry name" value="Metallo-B-lactamas"/>
</dbReference>
<feature type="domain" description="Beta-Casp" evidence="3">
    <location>
        <begin position="256"/>
        <end position="380"/>
    </location>
</feature>
<dbReference type="Gene3D" id="3.40.50.10890">
    <property type="match status" value="1"/>
</dbReference>
<proteinExistence type="predicted"/>
<dbReference type="Proteomes" id="UP000593765">
    <property type="component" value="Chromosome"/>
</dbReference>
<dbReference type="InterPro" id="IPR050698">
    <property type="entry name" value="MBL"/>
</dbReference>
<feature type="domain" description="Metallo-beta-lactamase" evidence="2">
    <location>
        <begin position="13"/>
        <end position="251"/>
    </location>
</feature>
<dbReference type="SMART" id="SM01027">
    <property type="entry name" value="Beta-Casp"/>
    <property type="match status" value="1"/>
</dbReference>
<evidence type="ECO:0000313" key="5">
    <source>
        <dbReference type="Proteomes" id="UP000593765"/>
    </source>
</evidence>
<dbReference type="GO" id="GO:0016787">
    <property type="term" value="F:hydrolase activity"/>
    <property type="evidence" value="ECO:0007669"/>
    <property type="project" value="UniProtKB-KW"/>
</dbReference>
<sequence length="483" mass="53499">MRIQFCGADRTVTGSSHLIEVNGLRIFLDMGMFQGPRDEARRMNEYLPADVKTADAIILSHAHFDHSGKLPVAVRAGFSGPIYCTPPTAEVTNVILQDAARIQVEDAEHLNQRVRRLDEPKIEPLFAPDDLAAVFRLVKRVRYGQKTDLGNNVSFTFHDAGHILGSAYVIVEWTEPATGTPRKLLFTADIGRYNTPIINDPTPLPGPVDLVISESTYGNNSHGDIAAVEPQLLEAVKHVCQTRGRLIIPAFAVGRTQTMLWYFEKFIREKAIPPLPIFVDSPMGVEATKVTRAFHDYFDPQTIDLMGETPLFGGGRVTLASTRQESMQINAASGPCIIIASSPTCEFGRVLHHIKRSVEEPKDLIVFVGWTPHNTLGRRLQAGQKRVRIYDRWYDLRCQVRTIHGLSAHADGDELLKFLAPTIRQQTQAFIVHGEPDQAEGFAQRLLEAGMGSAIVPALETSVVVFGGTKREGQQEPRIADAE</sequence>
<evidence type="ECO:0000259" key="2">
    <source>
        <dbReference type="SMART" id="SM00849"/>
    </source>
</evidence>